<dbReference type="PRINTS" id="PR00035">
    <property type="entry name" value="HTHGNTR"/>
</dbReference>
<dbReference type="STRING" id="146817.SAMN04488502_11731"/>
<dbReference type="InterPro" id="IPR051446">
    <property type="entry name" value="HTH_trans_reg/aminotransferase"/>
</dbReference>
<sequence>MILQRLGVPIYIQVKNYIMEKVKSGEFPAGGKIPTERELAQTLGISRNTVSTAYRELLIEGFLEARQGRGTFVRQVSVDVEDSTADYAGSRRERALKIIDEAMAKVVGLGFTVDQFIAIAGIRAKEKDEEVKQLRVAVIDHTREYIQHYITQIGQLTKVGFEAVATKELVSGAVPVELLHACDLVVTNAENQALVTGLMGNSSKIMIVSTTPNLEAVIKMARLPAGTTAGIVASTREFAETLGDLMARTMLENVSFTTLLYRGEREMLQNFIAHHQVLVVAEAQESLVRQLAMDNQAIITFYYEIDQGSLNQLVARLIA</sequence>
<proteinExistence type="predicted"/>
<organism evidence="6 7">
    <name type="scientific">Dendrosporobacter quercicolus</name>
    <dbReference type="NCBI Taxonomy" id="146817"/>
    <lineage>
        <taxon>Bacteria</taxon>
        <taxon>Bacillati</taxon>
        <taxon>Bacillota</taxon>
        <taxon>Negativicutes</taxon>
        <taxon>Selenomonadales</taxon>
        <taxon>Sporomusaceae</taxon>
        <taxon>Dendrosporobacter</taxon>
    </lineage>
</organism>
<dbReference type="GO" id="GO:0003700">
    <property type="term" value="F:DNA-binding transcription factor activity"/>
    <property type="evidence" value="ECO:0007669"/>
    <property type="project" value="InterPro"/>
</dbReference>
<dbReference type="CDD" id="cd07377">
    <property type="entry name" value="WHTH_GntR"/>
    <property type="match status" value="1"/>
</dbReference>
<dbReference type="Gene3D" id="1.10.10.10">
    <property type="entry name" value="Winged helix-like DNA-binding domain superfamily/Winged helix DNA-binding domain"/>
    <property type="match status" value="1"/>
</dbReference>
<dbReference type="InterPro" id="IPR000524">
    <property type="entry name" value="Tscrpt_reg_HTH_GntR"/>
</dbReference>
<dbReference type="EMBL" id="FNHB01000017">
    <property type="protein sequence ID" value="SDN31019.1"/>
    <property type="molecule type" value="Genomic_DNA"/>
</dbReference>
<dbReference type="GO" id="GO:0003677">
    <property type="term" value="F:DNA binding"/>
    <property type="evidence" value="ECO:0007669"/>
    <property type="project" value="UniProtKB-KW"/>
</dbReference>
<accession>A0A1H0ABR0</accession>
<keyword evidence="2" id="KW-0805">Transcription regulation</keyword>
<evidence type="ECO:0000313" key="6">
    <source>
        <dbReference type="EMBL" id="SDN31019.1"/>
    </source>
</evidence>
<dbReference type="SMART" id="SM00345">
    <property type="entry name" value="HTH_GNTR"/>
    <property type="match status" value="1"/>
</dbReference>
<feature type="domain" description="HTH gntR-type" evidence="5">
    <location>
        <begin position="8"/>
        <end position="76"/>
    </location>
</feature>
<dbReference type="OrthoDB" id="9802328at2"/>
<dbReference type="SUPFAM" id="SSF46785">
    <property type="entry name" value="Winged helix' DNA-binding domain"/>
    <property type="match status" value="1"/>
</dbReference>
<dbReference type="InterPro" id="IPR036390">
    <property type="entry name" value="WH_DNA-bd_sf"/>
</dbReference>
<dbReference type="PANTHER" id="PTHR46577">
    <property type="entry name" value="HTH-TYPE TRANSCRIPTIONAL REGULATORY PROTEIN GABR"/>
    <property type="match status" value="1"/>
</dbReference>
<keyword evidence="1" id="KW-0663">Pyridoxal phosphate</keyword>
<evidence type="ECO:0000256" key="1">
    <source>
        <dbReference type="ARBA" id="ARBA00022898"/>
    </source>
</evidence>
<name>A0A1H0ABR0_9FIRM</name>
<keyword evidence="3" id="KW-0238">DNA-binding</keyword>
<dbReference type="Pfam" id="PF00392">
    <property type="entry name" value="GntR"/>
    <property type="match status" value="1"/>
</dbReference>
<gene>
    <name evidence="6" type="ORF">SAMN04488502_11731</name>
</gene>
<keyword evidence="7" id="KW-1185">Reference proteome</keyword>
<dbReference type="PROSITE" id="PS50949">
    <property type="entry name" value="HTH_GNTR"/>
    <property type="match status" value="1"/>
</dbReference>
<protein>
    <submittedName>
        <fullName evidence="6">Transcriptional regulator, GntR family</fullName>
    </submittedName>
</protein>
<evidence type="ECO:0000313" key="7">
    <source>
        <dbReference type="Proteomes" id="UP000214880"/>
    </source>
</evidence>
<dbReference type="AlphaFoldDB" id="A0A1H0ABR0"/>
<reference evidence="6 7" key="1">
    <citation type="submission" date="2016-10" db="EMBL/GenBank/DDBJ databases">
        <authorList>
            <person name="de Groot N.N."/>
        </authorList>
    </citation>
    <scope>NUCLEOTIDE SEQUENCE [LARGE SCALE GENOMIC DNA]</scope>
    <source>
        <strain evidence="6 7">DSM 1736</strain>
    </source>
</reference>
<dbReference type="Proteomes" id="UP000214880">
    <property type="component" value="Unassembled WGS sequence"/>
</dbReference>
<evidence type="ECO:0000256" key="3">
    <source>
        <dbReference type="ARBA" id="ARBA00023125"/>
    </source>
</evidence>
<dbReference type="InterPro" id="IPR036388">
    <property type="entry name" value="WH-like_DNA-bd_sf"/>
</dbReference>
<keyword evidence="4" id="KW-0804">Transcription</keyword>
<evidence type="ECO:0000259" key="5">
    <source>
        <dbReference type="PROSITE" id="PS50949"/>
    </source>
</evidence>
<evidence type="ECO:0000256" key="4">
    <source>
        <dbReference type="ARBA" id="ARBA00023163"/>
    </source>
</evidence>
<evidence type="ECO:0000256" key="2">
    <source>
        <dbReference type="ARBA" id="ARBA00023015"/>
    </source>
</evidence>
<dbReference type="RefSeq" id="WP_092075074.1">
    <property type="nucleotide sequence ID" value="NZ_FNHB01000017.1"/>
</dbReference>
<dbReference type="PANTHER" id="PTHR46577:SF1">
    <property type="entry name" value="HTH-TYPE TRANSCRIPTIONAL REGULATORY PROTEIN GABR"/>
    <property type="match status" value="1"/>
</dbReference>